<evidence type="ECO:0000313" key="10">
    <source>
        <dbReference type="Proteomes" id="UP001206925"/>
    </source>
</evidence>
<dbReference type="Gene3D" id="3.40.850.10">
    <property type="entry name" value="Kinesin motor domain"/>
    <property type="match status" value="1"/>
</dbReference>
<evidence type="ECO:0000256" key="5">
    <source>
        <dbReference type="ARBA" id="ARBA00023203"/>
    </source>
</evidence>
<dbReference type="PROSITE" id="PS51456">
    <property type="entry name" value="MYOSIN_MOTOR"/>
    <property type="match status" value="1"/>
</dbReference>
<keyword evidence="3 6" id="KW-0518">Myosin</keyword>
<dbReference type="GO" id="GO:0005524">
    <property type="term" value="F:ATP binding"/>
    <property type="evidence" value="ECO:0007669"/>
    <property type="project" value="UniProtKB-UniRule"/>
</dbReference>
<dbReference type="PANTHER" id="PTHR13140:SF844">
    <property type="entry name" value="MYOSIN ATPASE"/>
    <property type="match status" value="1"/>
</dbReference>
<evidence type="ECO:0000256" key="1">
    <source>
        <dbReference type="ARBA" id="ARBA00022741"/>
    </source>
</evidence>
<comment type="similarity">
    <text evidence="6">Belongs to the TRAFAC class myosin-kinesin ATPase superfamily. Myosin family.</text>
</comment>
<dbReference type="GO" id="GO:0000146">
    <property type="term" value="F:microfilament motor activity"/>
    <property type="evidence" value="ECO:0007669"/>
    <property type="project" value="TreeGrafter"/>
</dbReference>
<feature type="domain" description="Myosin motor" evidence="8">
    <location>
        <begin position="179"/>
        <end position="354"/>
    </location>
</feature>
<proteinExistence type="inferred from homology"/>
<dbReference type="SMART" id="SM00242">
    <property type="entry name" value="MYSc"/>
    <property type="match status" value="1"/>
</dbReference>
<dbReference type="InterPro" id="IPR057535">
    <property type="entry name" value="MYO1-3_N_SH3"/>
</dbReference>
<dbReference type="Pfam" id="PF25369">
    <property type="entry name" value="SH3_VIII-1_N"/>
    <property type="match status" value="1"/>
</dbReference>
<name>A0AAD5BV23_AMBAR</name>
<dbReference type="GO" id="GO:0016020">
    <property type="term" value="C:membrane"/>
    <property type="evidence" value="ECO:0007669"/>
    <property type="project" value="TreeGrafter"/>
</dbReference>
<dbReference type="AlphaFoldDB" id="A0AAD5BV23"/>
<protein>
    <recommendedName>
        <fullName evidence="8">Myosin motor domain-containing protein</fullName>
    </recommendedName>
</protein>
<dbReference type="EMBL" id="JAMZMK010011095">
    <property type="protein sequence ID" value="KAI7728978.1"/>
    <property type="molecule type" value="Genomic_DNA"/>
</dbReference>
<sequence length="354" mass="38994">MISASPHSIARSSLEEMLDSLRRRDEGEHSKDLPPALPSRPTSKARLPKRLIQAKLAMEHAVSYDASRNKTHEVKCVTGGNGRKFGEKKDAAAAAGEERLMENGGATLATTPETEWNRIIDYFVKHNLVVWWKPPQKDLWELVKIKATMGEEASVMLSDGSALTISTGELLPANTENLDVVDDLVQLCYLNEPSVLHNLKYRYSRDVIYTKAGHVLLAINPLKEVKIYGNDFVTAYKEKTLNKPHVYAMADAAYHDTMKGGGNQSIIISGESGSGKTETSKFAMQYLASVGSQNDKIKTKLDQANCILEAFGNAKTSKNLNSSRFGKLIDISYNAEGIISGASFQTLLLEKVLF</sequence>
<keyword evidence="1 6" id="KW-0547">Nucleotide-binding</keyword>
<dbReference type="InterPro" id="IPR027417">
    <property type="entry name" value="P-loop_NTPase"/>
</dbReference>
<dbReference type="GO" id="GO:0007015">
    <property type="term" value="P:actin filament organization"/>
    <property type="evidence" value="ECO:0007669"/>
    <property type="project" value="TreeGrafter"/>
</dbReference>
<reference evidence="9" key="1">
    <citation type="submission" date="2022-06" db="EMBL/GenBank/DDBJ databases">
        <title>Uncovering the hologenomic basis of an extraordinary plant invasion.</title>
        <authorList>
            <person name="Bieker V.C."/>
            <person name="Martin M.D."/>
            <person name="Gilbert T."/>
            <person name="Hodgins K."/>
            <person name="Battlay P."/>
            <person name="Petersen B."/>
            <person name="Wilson J."/>
        </authorList>
    </citation>
    <scope>NUCLEOTIDE SEQUENCE</scope>
    <source>
        <strain evidence="9">AA19_3_7</strain>
        <tissue evidence="9">Leaf</tissue>
    </source>
</reference>
<evidence type="ECO:0000313" key="9">
    <source>
        <dbReference type="EMBL" id="KAI7728978.1"/>
    </source>
</evidence>
<dbReference type="InterPro" id="IPR036961">
    <property type="entry name" value="Kinesin_motor_dom_sf"/>
</dbReference>
<accession>A0AAD5BV23</accession>
<dbReference type="PRINTS" id="PR00193">
    <property type="entry name" value="MYOSINHEAVY"/>
</dbReference>
<dbReference type="Pfam" id="PF00063">
    <property type="entry name" value="Myosin_head"/>
    <property type="match status" value="1"/>
</dbReference>
<dbReference type="GO" id="GO:0016459">
    <property type="term" value="C:myosin complex"/>
    <property type="evidence" value="ECO:0007669"/>
    <property type="project" value="UniProtKB-KW"/>
</dbReference>
<dbReference type="SUPFAM" id="SSF52540">
    <property type="entry name" value="P-loop containing nucleoside triphosphate hydrolases"/>
    <property type="match status" value="1"/>
</dbReference>
<evidence type="ECO:0000256" key="7">
    <source>
        <dbReference type="SAM" id="MobiDB-lite"/>
    </source>
</evidence>
<dbReference type="PANTHER" id="PTHR13140">
    <property type="entry name" value="MYOSIN"/>
    <property type="match status" value="1"/>
</dbReference>
<evidence type="ECO:0000259" key="8">
    <source>
        <dbReference type="PROSITE" id="PS51456"/>
    </source>
</evidence>
<gene>
    <name evidence="9" type="ORF">M8C21_025425</name>
</gene>
<organism evidence="9 10">
    <name type="scientific">Ambrosia artemisiifolia</name>
    <name type="common">Common ragweed</name>
    <dbReference type="NCBI Taxonomy" id="4212"/>
    <lineage>
        <taxon>Eukaryota</taxon>
        <taxon>Viridiplantae</taxon>
        <taxon>Streptophyta</taxon>
        <taxon>Embryophyta</taxon>
        <taxon>Tracheophyta</taxon>
        <taxon>Spermatophyta</taxon>
        <taxon>Magnoliopsida</taxon>
        <taxon>eudicotyledons</taxon>
        <taxon>Gunneridae</taxon>
        <taxon>Pentapetalae</taxon>
        <taxon>asterids</taxon>
        <taxon>campanulids</taxon>
        <taxon>Asterales</taxon>
        <taxon>Asteraceae</taxon>
        <taxon>Asteroideae</taxon>
        <taxon>Heliantheae alliance</taxon>
        <taxon>Heliantheae</taxon>
        <taxon>Ambrosia</taxon>
    </lineage>
</organism>
<comment type="caution">
    <text evidence="9">The sequence shown here is derived from an EMBL/GenBank/DDBJ whole genome shotgun (WGS) entry which is preliminary data.</text>
</comment>
<evidence type="ECO:0000256" key="3">
    <source>
        <dbReference type="ARBA" id="ARBA00023123"/>
    </source>
</evidence>
<feature type="region of interest" description="Disordered" evidence="7">
    <location>
        <begin position="24"/>
        <end position="45"/>
    </location>
</feature>
<dbReference type="GO" id="GO:0005737">
    <property type="term" value="C:cytoplasm"/>
    <property type="evidence" value="ECO:0007669"/>
    <property type="project" value="TreeGrafter"/>
</dbReference>
<keyword evidence="5 6" id="KW-0009">Actin-binding</keyword>
<keyword evidence="2 6" id="KW-0067">ATP-binding</keyword>
<evidence type="ECO:0000256" key="2">
    <source>
        <dbReference type="ARBA" id="ARBA00022840"/>
    </source>
</evidence>
<evidence type="ECO:0000256" key="4">
    <source>
        <dbReference type="ARBA" id="ARBA00023175"/>
    </source>
</evidence>
<dbReference type="GO" id="GO:0051015">
    <property type="term" value="F:actin filament binding"/>
    <property type="evidence" value="ECO:0007669"/>
    <property type="project" value="TreeGrafter"/>
</dbReference>
<keyword evidence="4 6" id="KW-0505">Motor protein</keyword>
<feature type="binding site" evidence="6">
    <location>
        <begin position="270"/>
        <end position="277"/>
    </location>
    <ligand>
        <name>ATP</name>
        <dbReference type="ChEBI" id="CHEBI:30616"/>
    </ligand>
</feature>
<dbReference type="InterPro" id="IPR001609">
    <property type="entry name" value="Myosin_head_motor_dom-like"/>
</dbReference>
<evidence type="ECO:0000256" key="6">
    <source>
        <dbReference type="PROSITE-ProRule" id="PRU00782"/>
    </source>
</evidence>
<comment type="caution">
    <text evidence="6">Lacks conserved residue(s) required for the propagation of feature annotation.</text>
</comment>
<dbReference type="Proteomes" id="UP001206925">
    <property type="component" value="Unassembled WGS sequence"/>
</dbReference>
<keyword evidence="10" id="KW-1185">Reference proteome</keyword>